<reference evidence="1 2" key="1">
    <citation type="submission" date="2015-01" db="EMBL/GenBank/DDBJ databases">
        <title>Evolution of Trichinella species and genotypes.</title>
        <authorList>
            <person name="Korhonen P.K."/>
            <person name="Edoardo P."/>
            <person name="Giuseppe L.R."/>
            <person name="Gasser R.B."/>
        </authorList>
    </citation>
    <scope>NUCLEOTIDE SEQUENCE [LARGE SCALE GENOMIC DNA]</scope>
    <source>
        <strain evidence="1">ISS120</strain>
    </source>
</reference>
<evidence type="ECO:0000313" key="1">
    <source>
        <dbReference type="EMBL" id="KRY45632.1"/>
    </source>
</evidence>
<evidence type="ECO:0000313" key="2">
    <source>
        <dbReference type="Proteomes" id="UP000054653"/>
    </source>
</evidence>
<name>A0A0V1C8P6_TRIBR</name>
<comment type="caution">
    <text evidence="1">The sequence shown here is derived from an EMBL/GenBank/DDBJ whole genome shotgun (WGS) entry which is preliminary data.</text>
</comment>
<dbReference type="AlphaFoldDB" id="A0A0V1C8P6"/>
<keyword evidence="2" id="KW-1185">Reference proteome</keyword>
<organism evidence="1 2">
    <name type="scientific">Trichinella britovi</name>
    <name type="common">Parasitic roundworm</name>
    <dbReference type="NCBI Taxonomy" id="45882"/>
    <lineage>
        <taxon>Eukaryota</taxon>
        <taxon>Metazoa</taxon>
        <taxon>Ecdysozoa</taxon>
        <taxon>Nematoda</taxon>
        <taxon>Enoplea</taxon>
        <taxon>Dorylaimia</taxon>
        <taxon>Trichinellida</taxon>
        <taxon>Trichinellidae</taxon>
        <taxon>Trichinella</taxon>
    </lineage>
</organism>
<sequence length="210" mass="23797">MNRFINTCLLDKIAACLVDGDKSPFSNFRQTRIKQLGRYTYPTFSYVFPVCSCLVAASSPCGSHVVSAVHNTSMIYHHQTDIITQNSTALLRIQQKSLLPCEAESQKLNFPRKEEDSFAEYEEALLNFENRQLPVDVRQIGNITMEELSNNESTWGPQGEEAATRQEHRIHRIHVAESRICLATQLLNLCLRKTGEGRLVTVTETCSDFI</sequence>
<dbReference type="Proteomes" id="UP000054653">
    <property type="component" value="Unassembled WGS sequence"/>
</dbReference>
<protein>
    <submittedName>
        <fullName evidence="1">Uncharacterized protein</fullName>
    </submittedName>
</protein>
<dbReference type="EMBL" id="JYDI01000342">
    <property type="protein sequence ID" value="KRY45632.1"/>
    <property type="molecule type" value="Genomic_DNA"/>
</dbReference>
<proteinExistence type="predicted"/>
<accession>A0A0V1C8P6</accession>
<gene>
    <name evidence="1" type="ORF">T03_6584</name>
</gene>